<dbReference type="InParanoid" id="B3S3Q8"/>
<dbReference type="OrthoDB" id="10013584at2759"/>
<dbReference type="STRING" id="10228.B3S3Q8"/>
<gene>
    <name evidence="6" type="ORF">TRIADDRAFT_28605</name>
</gene>
<dbReference type="GO" id="GO:0008270">
    <property type="term" value="F:zinc ion binding"/>
    <property type="evidence" value="ECO:0007669"/>
    <property type="project" value="UniProtKB-KW"/>
</dbReference>
<evidence type="ECO:0000256" key="2">
    <source>
        <dbReference type="ARBA" id="ARBA00022771"/>
    </source>
</evidence>
<dbReference type="KEGG" id="tad:TRIADDRAFT_28605"/>
<dbReference type="HOGENOM" id="CLU_005301_1_0_1"/>
<dbReference type="AlphaFoldDB" id="B3S3Q8"/>
<evidence type="ECO:0000313" key="7">
    <source>
        <dbReference type="Proteomes" id="UP000009022"/>
    </source>
</evidence>
<reference evidence="6 7" key="1">
    <citation type="journal article" date="2008" name="Nature">
        <title>The Trichoplax genome and the nature of placozoans.</title>
        <authorList>
            <person name="Srivastava M."/>
            <person name="Begovic E."/>
            <person name="Chapman J."/>
            <person name="Putnam N.H."/>
            <person name="Hellsten U."/>
            <person name="Kawashima T."/>
            <person name="Kuo A."/>
            <person name="Mitros T."/>
            <person name="Salamov A."/>
            <person name="Carpenter M.L."/>
            <person name="Signorovitch A.Y."/>
            <person name="Moreno M.A."/>
            <person name="Kamm K."/>
            <person name="Grimwood J."/>
            <person name="Schmutz J."/>
            <person name="Shapiro H."/>
            <person name="Grigoriev I.V."/>
            <person name="Buss L.W."/>
            <person name="Schierwater B."/>
            <person name="Dellaporta S.L."/>
            <person name="Rokhsar D.S."/>
        </authorList>
    </citation>
    <scope>NUCLEOTIDE SEQUENCE [LARGE SCALE GENOMIC DNA]</scope>
    <source>
        <strain evidence="6 7">Grell-BS-1999</strain>
    </source>
</reference>
<dbReference type="OMA" id="WIGHALD"/>
<protein>
    <recommendedName>
        <fullName evidence="5">SWIM-type domain-containing protein</fullName>
    </recommendedName>
</protein>
<dbReference type="InterPro" id="IPR048370">
    <property type="entry name" value="ZSWIM4-8_C"/>
</dbReference>
<keyword evidence="2 4" id="KW-0863">Zinc-finger</keyword>
<proteinExistence type="predicted"/>
<dbReference type="GO" id="GO:0031462">
    <property type="term" value="C:Cul2-RING ubiquitin ligase complex"/>
    <property type="evidence" value="ECO:0000318"/>
    <property type="project" value="GO_Central"/>
</dbReference>
<evidence type="ECO:0000256" key="3">
    <source>
        <dbReference type="ARBA" id="ARBA00022833"/>
    </source>
</evidence>
<keyword evidence="1" id="KW-0479">Metal-binding</keyword>
<dbReference type="PANTHER" id="PTHR22619:SF0">
    <property type="entry name" value="ZINC FINGER SWIM DOMAIN-CONTAINING PROTEIN 6-LIKE PROTEIN"/>
    <property type="match status" value="1"/>
</dbReference>
<dbReference type="PROSITE" id="PS50966">
    <property type="entry name" value="ZF_SWIM"/>
    <property type="match status" value="1"/>
</dbReference>
<dbReference type="PANTHER" id="PTHR22619">
    <property type="entry name" value="ZINC FINGER SWIM DOMAIN CONTAINING PROTEIN 4, 5, 6"/>
    <property type="match status" value="1"/>
</dbReference>
<evidence type="ECO:0000313" key="6">
    <source>
        <dbReference type="EMBL" id="EDV22322.1"/>
    </source>
</evidence>
<accession>B3S3Q8</accession>
<dbReference type="Proteomes" id="UP000009022">
    <property type="component" value="Unassembled WGS sequence"/>
</dbReference>
<dbReference type="EMBL" id="DS985249">
    <property type="protein sequence ID" value="EDV22322.1"/>
    <property type="molecule type" value="Genomic_DNA"/>
</dbReference>
<dbReference type="GeneID" id="6756269"/>
<keyword evidence="3" id="KW-0862">Zinc</keyword>
<feature type="domain" description="SWIM-type" evidence="5">
    <location>
        <begin position="117"/>
        <end position="154"/>
    </location>
</feature>
<keyword evidence="7" id="KW-1185">Reference proteome</keyword>
<dbReference type="eggNOG" id="KOG3615">
    <property type="taxonomic scope" value="Eukaryota"/>
</dbReference>
<organism evidence="6 7">
    <name type="scientific">Trichoplax adhaerens</name>
    <name type="common">Trichoplax reptans</name>
    <dbReference type="NCBI Taxonomy" id="10228"/>
    <lineage>
        <taxon>Eukaryota</taxon>
        <taxon>Metazoa</taxon>
        <taxon>Placozoa</taxon>
        <taxon>Uniplacotomia</taxon>
        <taxon>Trichoplacea</taxon>
        <taxon>Trichoplacidae</taxon>
        <taxon>Trichoplax</taxon>
    </lineage>
</organism>
<sequence>MSLLDISARCVGEYVPFEMVERHFQPRIPEPVQKRIVYWSFPRSIDQVAIYSTLANDDSGRCIPFQHGLELLEKDCVKNVLQIGFSLTGSVVDNVSYSRSSNLEMMNVFGNQSIITQRVSISFDRCTITSVTCSCSTMDMLWCAHVVALAVYRIRFPDKIELRLPISETLLDMSREQLQKFALHLIAEYHTDVLPMAQKLADELLGSEEAAINKTNGAPDPTAGAAVGDDHDWFLDVNHVETRVKNFLSRGIYYRSNQELLSMFAKIEELQKAADSNGPRMLTIITEQLLVDSRLKQWTTQHMPMAQKCRQIWDRLSKLWVSVVLNPEAPAESIQKWKWMLQEWSQRDYCPKEFDEYRVLPHATDNTDSEDDDSSFLYERNRLNRLRDDRSSITLNSRSIFDNAIEACNLDWESSALRRIIAGESESLLSNLLEDYNQNNKGDFGVWRENLFIAASRVQSLKIHGNTEGALRLAIAIVNGMKEKLQRPKRKHDNDGVDENYKDNWIGHPLNLVDTVFDILIQASTVASIYGHIMENTCSHIGKTIKHIRVQNSNDKSYLSLAYEFALIALSQQRRMPSNCNAQELMKKQEEALLCRLKNVEMDSILQVVLRNHVQMLLKDDFPSSLSAYVDRNCLAMHSFAHYLFNSLVDREQELAFQVGFRSVRLPLDMRRDGNWADQEVEWYIAPHVESCQYKLAGTMLQASQSYPDKLLGVLQAIINHIQNVKYLFKLAKDAMQLALRPFSSRMVGLQSARDEDMLNCSFKIGLQVCRLTLHQANNTKRTDMVRWLVTCAVDVGIEALRTLMELWRSLFTPNEATSVLVLTILSTSTLNQLQLCRLREMELVSCARRLALECSREEPQSCCLNALKICRKDLNDFNEAYEIVVQNFNVIPLIELFAIARFFDNCEVYRAYRVALLAMRRVNLAHNQETHYIVSDVYWACSLAHSIGKPELTKMIQFVIKGVHCAPVLADILRRCATPAPSVCIIGGNGQKLISYKNEPLNLLLDAAINCYINTTHERLAHISPRQYSDFISFLCKARDTFLLAENGELQFQQHLIRLKSLYKGKKKLMALVMSQFGEFLKF</sequence>
<name>B3S3Q8_TRIAD</name>
<dbReference type="FunCoup" id="B3S3Q8">
    <property type="interactions" value="387"/>
</dbReference>
<dbReference type="PhylomeDB" id="B3S3Q8"/>
<evidence type="ECO:0000259" key="5">
    <source>
        <dbReference type="PROSITE" id="PS50966"/>
    </source>
</evidence>
<dbReference type="RefSeq" id="XP_002114866.1">
    <property type="nucleotide sequence ID" value="XM_002114830.1"/>
</dbReference>
<evidence type="ECO:0000256" key="4">
    <source>
        <dbReference type="PROSITE-ProRule" id="PRU00325"/>
    </source>
</evidence>
<dbReference type="InterPro" id="IPR007527">
    <property type="entry name" value="Znf_SWIM"/>
</dbReference>
<dbReference type="CTD" id="6756269"/>
<evidence type="ECO:0000256" key="1">
    <source>
        <dbReference type="ARBA" id="ARBA00022723"/>
    </source>
</evidence>
<dbReference type="Pfam" id="PF21055">
    <property type="entry name" value="ZSWIM4-8_C"/>
    <property type="match status" value="1"/>
</dbReference>